<dbReference type="Pfam" id="PF01926">
    <property type="entry name" value="MMR_HSR1"/>
    <property type="match status" value="1"/>
</dbReference>
<dbReference type="InterPro" id="IPR006073">
    <property type="entry name" value="GTP-bd"/>
</dbReference>
<dbReference type="AlphaFoldDB" id="A0A369K7S6"/>
<dbReference type="Proteomes" id="UP000076154">
    <property type="component" value="Unassembled WGS sequence"/>
</dbReference>
<dbReference type="InParanoid" id="A0A369K7S6"/>
<accession>A0A369K7S6</accession>
<keyword evidence="3" id="KW-1185">Reference proteome</keyword>
<proteinExistence type="predicted"/>
<dbReference type="OrthoDB" id="2846732at2759"/>
<feature type="domain" description="G" evidence="1">
    <location>
        <begin position="21"/>
        <end position="86"/>
    </location>
</feature>
<dbReference type="GO" id="GO:0005525">
    <property type="term" value="F:GTP binding"/>
    <property type="evidence" value="ECO:0007669"/>
    <property type="project" value="InterPro"/>
</dbReference>
<name>A0A369K7S6_HYPMA</name>
<dbReference type="CDD" id="cd00882">
    <property type="entry name" value="Ras_like_GTPase"/>
    <property type="match status" value="1"/>
</dbReference>
<evidence type="ECO:0000259" key="1">
    <source>
        <dbReference type="Pfam" id="PF01926"/>
    </source>
</evidence>
<sequence length="225" mass="25764">MAKRSKLDNVMTDARESDTFIVVLGQTGAGKSTFINTAVGKEVTRVGHELKPQTQKVRFFPVTHPKDRSRRVIFVDTPGFNDTHIEDSETLDHILKWMELSFSSRIRSTRIGIVYLHEITQNRGDANQAGMSPVKLCTPGIKEKVVLATTKWQELPREEGLRRLQQLMEKYSRSIAVAEFQDTHTSAWATINPIFEVDRLSQRVSSRFSFDVIEESFHFFTAMYP</sequence>
<comment type="caution">
    <text evidence="2">The sequence shown here is derived from an EMBL/GenBank/DDBJ whole genome shotgun (WGS) entry which is preliminary data.</text>
</comment>
<evidence type="ECO:0000313" key="3">
    <source>
        <dbReference type="Proteomes" id="UP000076154"/>
    </source>
</evidence>
<protein>
    <submittedName>
        <fullName evidence="2">GTPase Era</fullName>
    </submittedName>
</protein>
<gene>
    <name evidence="2" type="primary">era_1</name>
    <name evidence="2" type="ORF">Hypma_015572</name>
</gene>
<dbReference type="Gene3D" id="3.40.50.300">
    <property type="entry name" value="P-loop containing nucleotide triphosphate hydrolases"/>
    <property type="match status" value="1"/>
</dbReference>
<dbReference type="InterPro" id="IPR027417">
    <property type="entry name" value="P-loop_NTPase"/>
</dbReference>
<dbReference type="STRING" id="39966.A0A369K7S6"/>
<reference evidence="2" key="1">
    <citation type="submission" date="2018-04" db="EMBL/GenBank/DDBJ databases">
        <title>Whole genome sequencing of Hypsizygus marmoreus.</title>
        <authorList>
            <person name="Choi I.-G."/>
            <person name="Min B."/>
            <person name="Kim J.-G."/>
            <person name="Kim S."/>
            <person name="Oh Y.-L."/>
            <person name="Kong W.-S."/>
            <person name="Park H."/>
            <person name="Jeong J."/>
            <person name="Song E.-S."/>
        </authorList>
    </citation>
    <scope>NUCLEOTIDE SEQUENCE [LARGE SCALE GENOMIC DNA]</scope>
    <source>
        <strain evidence="2">51987-8</strain>
    </source>
</reference>
<evidence type="ECO:0000313" key="2">
    <source>
        <dbReference type="EMBL" id="RDB29622.1"/>
    </source>
</evidence>
<dbReference type="SUPFAM" id="SSF52540">
    <property type="entry name" value="P-loop containing nucleoside triphosphate hydrolases"/>
    <property type="match status" value="1"/>
</dbReference>
<organism evidence="2 3">
    <name type="scientific">Hypsizygus marmoreus</name>
    <name type="common">White beech mushroom</name>
    <name type="synonym">Agaricus marmoreus</name>
    <dbReference type="NCBI Taxonomy" id="39966"/>
    <lineage>
        <taxon>Eukaryota</taxon>
        <taxon>Fungi</taxon>
        <taxon>Dikarya</taxon>
        <taxon>Basidiomycota</taxon>
        <taxon>Agaricomycotina</taxon>
        <taxon>Agaricomycetes</taxon>
        <taxon>Agaricomycetidae</taxon>
        <taxon>Agaricales</taxon>
        <taxon>Tricholomatineae</taxon>
        <taxon>Lyophyllaceae</taxon>
        <taxon>Hypsizygus</taxon>
    </lineage>
</organism>
<dbReference type="EMBL" id="LUEZ02000010">
    <property type="protein sequence ID" value="RDB29622.1"/>
    <property type="molecule type" value="Genomic_DNA"/>
</dbReference>